<dbReference type="NCBIfam" id="TIGR00254">
    <property type="entry name" value="GGDEF"/>
    <property type="match status" value="1"/>
</dbReference>
<dbReference type="Pfam" id="PF08447">
    <property type="entry name" value="PAS_3"/>
    <property type="match status" value="1"/>
</dbReference>
<dbReference type="EMBL" id="VICD02000030">
    <property type="protein sequence ID" value="KAB8198289.1"/>
    <property type="molecule type" value="Genomic_DNA"/>
</dbReference>
<dbReference type="InterPro" id="IPR000700">
    <property type="entry name" value="PAS-assoc_C"/>
</dbReference>
<dbReference type="GO" id="GO:0071732">
    <property type="term" value="P:cellular response to nitric oxide"/>
    <property type="evidence" value="ECO:0007669"/>
    <property type="project" value="UniProtKB-ARBA"/>
</dbReference>
<dbReference type="Proteomes" id="UP000320431">
    <property type="component" value="Unassembled WGS sequence"/>
</dbReference>
<dbReference type="InterPro" id="IPR000160">
    <property type="entry name" value="GGDEF_dom"/>
</dbReference>
<dbReference type="PANTHER" id="PTHR44757:SF2">
    <property type="entry name" value="BIOFILM ARCHITECTURE MAINTENANCE PROTEIN MBAA"/>
    <property type="match status" value="1"/>
</dbReference>
<dbReference type="InterPro" id="IPR035919">
    <property type="entry name" value="EAL_sf"/>
</dbReference>
<dbReference type="Pfam" id="PF13426">
    <property type="entry name" value="PAS_9"/>
    <property type="match status" value="1"/>
</dbReference>
<dbReference type="Gene3D" id="3.20.20.450">
    <property type="entry name" value="EAL domain"/>
    <property type="match status" value="1"/>
</dbReference>
<evidence type="ECO:0000256" key="4">
    <source>
        <dbReference type="ARBA" id="ARBA00051114"/>
    </source>
</evidence>
<dbReference type="InterPro" id="IPR001610">
    <property type="entry name" value="PAC"/>
</dbReference>
<organism evidence="6 7">
    <name type="scientific">Marilutibacter maris</name>
    <dbReference type="NCBI Taxonomy" id="1605891"/>
    <lineage>
        <taxon>Bacteria</taxon>
        <taxon>Pseudomonadati</taxon>
        <taxon>Pseudomonadota</taxon>
        <taxon>Gammaproteobacteria</taxon>
        <taxon>Lysobacterales</taxon>
        <taxon>Lysobacteraceae</taxon>
        <taxon>Marilutibacter</taxon>
    </lineage>
</organism>
<dbReference type="InterPro" id="IPR035965">
    <property type="entry name" value="PAS-like_dom_sf"/>
</dbReference>
<accession>A0A508B275</accession>
<evidence type="ECO:0000256" key="3">
    <source>
        <dbReference type="ARBA" id="ARBA00022636"/>
    </source>
</evidence>
<protein>
    <recommendedName>
        <fullName evidence="2">cyclic-guanylate-specific phosphodiesterase</fullName>
        <ecNumber evidence="2">3.1.4.52</ecNumber>
    </recommendedName>
</protein>
<dbReference type="PROSITE" id="PS50112">
    <property type="entry name" value="PAS"/>
    <property type="match status" value="1"/>
</dbReference>
<dbReference type="PANTHER" id="PTHR44757">
    <property type="entry name" value="DIGUANYLATE CYCLASE DGCP"/>
    <property type="match status" value="1"/>
</dbReference>
<dbReference type="InterPro" id="IPR011110">
    <property type="entry name" value="Reg_prop"/>
</dbReference>
<dbReference type="SMART" id="SM00267">
    <property type="entry name" value="GGDEF"/>
    <property type="match status" value="1"/>
</dbReference>
<dbReference type="SUPFAM" id="SSF141868">
    <property type="entry name" value="EAL domain-like"/>
    <property type="match status" value="1"/>
</dbReference>
<dbReference type="Pfam" id="PF07494">
    <property type="entry name" value="Reg_prop"/>
    <property type="match status" value="3"/>
</dbReference>
<dbReference type="SUPFAM" id="SSF50998">
    <property type="entry name" value="Quinoprotein alcohol dehydrogenase-like"/>
    <property type="match status" value="1"/>
</dbReference>
<keyword evidence="3" id="KW-0973">c-di-GMP</keyword>
<evidence type="ECO:0000313" key="6">
    <source>
        <dbReference type="EMBL" id="KAB8198289.1"/>
    </source>
</evidence>
<dbReference type="InterPro" id="IPR052155">
    <property type="entry name" value="Biofilm_reg_signaling"/>
</dbReference>
<dbReference type="PROSITE" id="PS50883">
    <property type="entry name" value="EAL"/>
    <property type="match status" value="1"/>
</dbReference>
<comment type="cofactor">
    <cofactor evidence="1">
        <name>Mg(2+)</name>
        <dbReference type="ChEBI" id="CHEBI:18420"/>
    </cofactor>
</comment>
<dbReference type="EC" id="3.1.4.52" evidence="2"/>
<reference evidence="6 7" key="1">
    <citation type="submission" date="2019-10" db="EMBL/GenBank/DDBJ databases">
        <title>Lysobacter alkalisoli sp. nov., isolated from saline-alkaline soil.</title>
        <authorList>
            <person name="Sun J.-Q."/>
        </authorList>
    </citation>
    <scope>NUCLEOTIDE SEQUENCE [LARGE SCALE GENOMIC DNA]</scope>
    <source>
        <strain evidence="6 7">KCTC 42381</strain>
    </source>
</reference>
<dbReference type="PROSITE" id="PS50113">
    <property type="entry name" value="PAC"/>
    <property type="match status" value="2"/>
</dbReference>
<dbReference type="SMART" id="SM00052">
    <property type="entry name" value="EAL"/>
    <property type="match status" value="1"/>
</dbReference>
<dbReference type="Pfam" id="PF00563">
    <property type="entry name" value="EAL"/>
    <property type="match status" value="1"/>
</dbReference>
<name>A0A508B275_9GAMM</name>
<dbReference type="CDD" id="cd00130">
    <property type="entry name" value="PAS"/>
    <property type="match status" value="1"/>
</dbReference>
<dbReference type="CDD" id="cd01948">
    <property type="entry name" value="EAL"/>
    <property type="match status" value="1"/>
</dbReference>
<dbReference type="SMART" id="SM00086">
    <property type="entry name" value="PAC"/>
    <property type="match status" value="2"/>
</dbReference>
<gene>
    <name evidence="6" type="ORF">FKV24_002745</name>
</gene>
<dbReference type="Gene3D" id="2.60.40.10">
    <property type="entry name" value="Immunoglobulins"/>
    <property type="match status" value="1"/>
</dbReference>
<feature type="region of interest" description="Disordered" evidence="5">
    <location>
        <begin position="1531"/>
        <end position="1553"/>
    </location>
</feature>
<sequence length="1553" mass="171488">MPPRPFPAHARPTAARPARRLPRAAVGLLWAVLAGLPWLLPDSADATVRDYYFTQLGSEQGLAQATVQALAEDPQGFIWVGTQGGLHRYDGNRYQLFRHDPRDPASLPDSSVTALAVADMHSLWIGSNSEYVARLDLTSGQVQRFRPAPEATRAHRQVRALLPRSGQLWIGTGAGLERLEPTTGKRTPVLMFDPGALGQNGRQALVSDLSGSVWYATPIGLFRIPPGGSAQRVGTAQPALALAVDHAGRVLVGRSDGLYRLGDDGDTLQRLWPADADALDRTARVQAIAEAPDRHLWLSISGEGLVRLDPDNGHTQRIQEDPLVRASLPESSINALLVDRGGMLWAGGSFRGAAVTDPRGTRFRYIFNLDHLDRYSIISSNSVRAILEGRNGGYWIATDDSRFWHYDPGADRFEEWTAQLARAFADDAGNVRVVSIIDAGHGRMWLATDRGLVRFEPDTGTAEVHPLGEYDGVSLRSVLTDRRGDLWLGTTTIGALHVPRDGGRIVHYGNREDDPRPLPGGAVHALLEDRDGRIWFGAGDGLGMLDPDSGRLHRFHHGADAPDSLSGNLVRALRMDHAGTVWVGTRSGLSRVLEDDEGGIRFDHPLAASLGGRPVPMVFSIEEGRDGQLWMGTDTGMLRFDPASGDIRHYGLADGLQDLEFNGGASTRLRDGRLLFGGVRGLNLFAPDRIRDSTYVPPLRLLSARIGTQSPTDGATLWQPRMLDIPGGTDMLRLRIGALDYASAASLRYRYRMDGFDRNWIDNGDQPDITYTRLPPGHYMFRAQSTNRDGVWNTSELQVPVHVAPPLWRHPLTVALVALAALVGALVAGWRWRRNHLREQGWFQQIREREERLKLALWASGDQFWDYDLSQKKLHWMRVHDPDGTTPQITTQTQVNTTHEVHADDLPRVAEQLRRHLRGDTALFLSEHRSRTPGGDWAWVRARGRVVERDAQGRAVRVAGTARDITRSRSAERERRIASAVLHSMVEAVAVFDRDFNFVSVNPAFERMTGYQASEVIGRPTSILDSQQHQPGVYQQLHEELERHGRNAGEVWQRRKDGNEFLCALQSTAVHEAGGEVGHYVAVLTDITDQKRAEQELRYLANYDTLTSLPNRALLSERLSRAIVRARRNNRKIALLFLDLDRFKDINDSLGHAAGDRILRAAANRLQQTVGPDHTVARLGGDEFTVVLEDLESIEQAEQVARELLEAFETALDFDERHDVSISPSIGISVYPDHAQVPTDLLKHADTAMYQAKAAGRRTWMRYHEAMDVEIRRRATITAALRKVLDRGELQLVYQPQLSLRDQRITGVEALLRWHSDEHGMIPPAQFIPLAEETGLILEIGEWALREACMRLMQWRHQGHADLTMAVNISALQLLRGNLPQVVARALEDTGIPPERLELELTESVIMANAEQGAATLGALRKLGVGLAVDDFGTGYSSLAYLKRLPITSLKIDKEFIDDLGGDSDDAAITSTVITMAHSLGLNVIAEGVEEESQLQFLLANGCDEVQGYWLSRPLDASSCAAFLTGWRPDPPTAPATAAAGGGGPSAPTGPGH</sequence>
<dbReference type="Gene3D" id="3.30.450.20">
    <property type="entry name" value="PAS domain"/>
    <property type="match status" value="2"/>
</dbReference>
<dbReference type="Pfam" id="PF00990">
    <property type="entry name" value="GGDEF"/>
    <property type="match status" value="1"/>
</dbReference>
<dbReference type="NCBIfam" id="TIGR00229">
    <property type="entry name" value="sensory_box"/>
    <property type="match status" value="1"/>
</dbReference>
<dbReference type="PROSITE" id="PS50887">
    <property type="entry name" value="GGDEF"/>
    <property type="match status" value="1"/>
</dbReference>
<dbReference type="GO" id="GO:0071111">
    <property type="term" value="F:cyclic-guanylate-specific phosphodiesterase activity"/>
    <property type="evidence" value="ECO:0007669"/>
    <property type="project" value="UniProtKB-EC"/>
</dbReference>
<evidence type="ECO:0000256" key="2">
    <source>
        <dbReference type="ARBA" id="ARBA00012282"/>
    </source>
</evidence>
<evidence type="ECO:0000256" key="1">
    <source>
        <dbReference type="ARBA" id="ARBA00001946"/>
    </source>
</evidence>
<dbReference type="InterPro" id="IPR015943">
    <property type="entry name" value="WD40/YVTN_repeat-like_dom_sf"/>
</dbReference>
<dbReference type="SUPFAM" id="SSF63829">
    <property type="entry name" value="Calcium-dependent phosphotriesterase"/>
    <property type="match status" value="2"/>
</dbReference>
<dbReference type="InterPro" id="IPR000014">
    <property type="entry name" value="PAS"/>
</dbReference>
<dbReference type="Gene3D" id="3.30.70.270">
    <property type="match status" value="1"/>
</dbReference>
<dbReference type="SUPFAM" id="SSF55073">
    <property type="entry name" value="Nucleotide cyclase"/>
    <property type="match status" value="1"/>
</dbReference>
<dbReference type="SUPFAM" id="SSF55785">
    <property type="entry name" value="PYP-like sensor domain (PAS domain)"/>
    <property type="match status" value="2"/>
</dbReference>
<dbReference type="Pfam" id="PF07495">
    <property type="entry name" value="Y_Y_Y"/>
    <property type="match status" value="1"/>
</dbReference>
<comment type="caution">
    <text evidence="6">The sequence shown here is derived from an EMBL/GenBank/DDBJ whole genome shotgun (WGS) entry which is preliminary data.</text>
</comment>
<dbReference type="InterPro" id="IPR013655">
    <property type="entry name" value="PAS_fold_3"/>
</dbReference>
<dbReference type="InterPro" id="IPR001633">
    <property type="entry name" value="EAL_dom"/>
</dbReference>
<dbReference type="InterPro" id="IPR029787">
    <property type="entry name" value="Nucleotide_cyclase"/>
</dbReference>
<dbReference type="InterPro" id="IPR011047">
    <property type="entry name" value="Quinoprotein_ADH-like_sf"/>
</dbReference>
<dbReference type="Gene3D" id="2.130.10.10">
    <property type="entry name" value="YVTN repeat-like/Quinoprotein amine dehydrogenase"/>
    <property type="match status" value="2"/>
</dbReference>
<evidence type="ECO:0000313" key="7">
    <source>
        <dbReference type="Proteomes" id="UP000320431"/>
    </source>
</evidence>
<dbReference type="CDD" id="cd01949">
    <property type="entry name" value="GGDEF"/>
    <property type="match status" value="1"/>
</dbReference>
<evidence type="ECO:0000256" key="5">
    <source>
        <dbReference type="SAM" id="MobiDB-lite"/>
    </source>
</evidence>
<proteinExistence type="predicted"/>
<feature type="compositionally biased region" description="Gly residues" evidence="5">
    <location>
        <begin position="1540"/>
        <end position="1553"/>
    </location>
</feature>
<dbReference type="InterPro" id="IPR043128">
    <property type="entry name" value="Rev_trsase/Diguanyl_cyclase"/>
</dbReference>
<dbReference type="SMART" id="SM00091">
    <property type="entry name" value="PAS"/>
    <property type="match status" value="1"/>
</dbReference>
<dbReference type="FunFam" id="3.20.20.450:FF:000001">
    <property type="entry name" value="Cyclic di-GMP phosphodiesterase yahA"/>
    <property type="match status" value="1"/>
</dbReference>
<dbReference type="FunFam" id="3.30.70.270:FF:000001">
    <property type="entry name" value="Diguanylate cyclase domain protein"/>
    <property type="match status" value="1"/>
</dbReference>
<dbReference type="InterPro" id="IPR011123">
    <property type="entry name" value="Y_Y_Y"/>
</dbReference>
<comment type="catalytic activity">
    <reaction evidence="4">
        <text>3',3'-c-di-GMP + H2O = 5'-phosphoguanylyl(3'-&gt;5')guanosine + H(+)</text>
        <dbReference type="Rhea" id="RHEA:24902"/>
        <dbReference type="ChEBI" id="CHEBI:15377"/>
        <dbReference type="ChEBI" id="CHEBI:15378"/>
        <dbReference type="ChEBI" id="CHEBI:58754"/>
        <dbReference type="ChEBI" id="CHEBI:58805"/>
        <dbReference type="EC" id="3.1.4.52"/>
    </reaction>
    <physiologicalReaction direction="left-to-right" evidence="4">
        <dbReference type="Rhea" id="RHEA:24903"/>
    </physiologicalReaction>
</comment>
<dbReference type="InterPro" id="IPR013783">
    <property type="entry name" value="Ig-like_fold"/>
</dbReference>